<dbReference type="RefSeq" id="WP_196954677.1">
    <property type="nucleotide sequence ID" value="NZ_JADWYK010000004.1"/>
</dbReference>
<protein>
    <submittedName>
        <fullName evidence="2">GNAT family N-acetyltransferase</fullName>
    </submittedName>
</protein>
<dbReference type="Proteomes" id="UP000601099">
    <property type="component" value="Unassembled WGS sequence"/>
</dbReference>
<organism evidence="2 3">
    <name type="scientific">Hymenobacter guriensis</name>
    <dbReference type="NCBI Taxonomy" id="2793065"/>
    <lineage>
        <taxon>Bacteria</taxon>
        <taxon>Pseudomonadati</taxon>
        <taxon>Bacteroidota</taxon>
        <taxon>Cytophagia</taxon>
        <taxon>Cytophagales</taxon>
        <taxon>Hymenobacteraceae</taxon>
        <taxon>Hymenobacter</taxon>
    </lineage>
</organism>
<evidence type="ECO:0000313" key="3">
    <source>
        <dbReference type="Proteomes" id="UP000601099"/>
    </source>
</evidence>
<reference evidence="2 3" key="1">
    <citation type="submission" date="2020-11" db="EMBL/GenBank/DDBJ databases">
        <title>Hymenobacter sp.</title>
        <authorList>
            <person name="Kim M.K."/>
        </authorList>
    </citation>
    <scope>NUCLEOTIDE SEQUENCE [LARGE SCALE GENOMIC DNA]</scope>
    <source>
        <strain evidence="2 3">BT594</strain>
    </source>
</reference>
<dbReference type="Pfam" id="PF13480">
    <property type="entry name" value="Acetyltransf_6"/>
    <property type="match status" value="1"/>
</dbReference>
<dbReference type="InterPro" id="IPR016181">
    <property type="entry name" value="Acyl_CoA_acyltransferase"/>
</dbReference>
<dbReference type="InterPro" id="IPR038740">
    <property type="entry name" value="BioF2-like_GNAT_dom"/>
</dbReference>
<dbReference type="EMBL" id="JADWYK010000004">
    <property type="protein sequence ID" value="MBG8553655.1"/>
    <property type="molecule type" value="Genomic_DNA"/>
</dbReference>
<proteinExistence type="predicted"/>
<dbReference type="SUPFAM" id="SSF55729">
    <property type="entry name" value="Acyl-CoA N-acyltransferases (Nat)"/>
    <property type="match status" value="1"/>
</dbReference>
<comment type="caution">
    <text evidence="2">The sequence shown here is derived from an EMBL/GenBank/DDBJ whole genome shotgun (WGS) entry which is preliminary data.</text>
</comment>
<sequence>MSDFSAQDLLLPLPGLAGRYQVRVRAGAPAGSVLPLAFDIYLFGQPAHLALQRGVKSWQLFYLEDQRRQRTVAQLPVAEAGEEQAYSTYQAPFGGVQMAPEVSARVLLAFLTAVHAHLATLGLDNIQLKSFPFAYDSAASALQTQALLQLGYRIQQSEISSHLPLHREFAAGLYHAELLRLRKCERAGFVVEQEPPWLLSAAYDFWESCRREKGHAPLLPLERLQELFVHFPARHFLFSVRDAEGQWAALILAVQVSADILYTFYSGSRKAYADYSPTVLLHQGLHEFGRNQGYRMLDLGTASLADGLNFPLLQFKQHLGAEASLKLTFTR</sequence>
<feature type="domain" description="BioF2-like acetyltransferase" evidence="1">
    <location>
        <begin position="181"/>
        <end position="302"/>
    </location>
</feature>
<gene>
    <name evidence="2" type="ORF">I5L79_08860</name>
</gene>
<keyword evidence="3" id="KW-1185">Reference proteome</keyword>
<dbReference type="Gene3D" id="3.40.630.30">
    <property type="match status" value="1"/>
</dbReference>
<accession>A0ABS0L0L6</accession>
<name>A0ABS0L0L6_9BACT</name>
<evidence type="ECO:0000313" key="2">
    <source>
        <dbReference type="EMBL" id="MBG8553655.1"/>
    </source>
</evidence>
<evidence type="ECO:0000259" key="1">
    <source>
        <dbReference type="Pfam" id="PF13480"/>
    </source>
</evidence>